<keyword evidence="3" id="KW-1185">Reference proteome</keyword>
<proteinExistence type="predicted"/>
<sequence>MFLIKPLEDKTFYINTKCSVAMCFKRFFHVRDLHHITTCPEYFILVMIIIIHKVIFVILSIGRNTVKPIYVTLGFLFLALGVIGVVVPLLPTTPFLLLATFCFMRGSERLHQWFSNTSLYHKHLESFVQTRSLKLSTKIISLGLASAMLITGFMFTPTIWGKTLIAMVILFKYYFFYIPNRNTER</sequence>
<feature type="transmembrane region" description="Helical" evidence="1">
    <location>
        <begin position="159"/>
        <end position="178"/>
    </location>
</feature>
<evidence type="ECO:0000313" key="2">
    <source>
        <dbReference type="EMBL" id="MDQ0494947.1"/>
    </source>
</evidence>
<dbReference type="PANTHER" id="PTHR35813:SF1">
    <property type="entry name" value="INNER MEMBRANE PROTEIN YBAN"/>
    <property type="match status" value="1"/>
</dbReference>
<accession>A0ABU0KZT4</accession>
<comment type="caution">
    <text evidence="2">The sequence shown here is derived from an EMBL/GenBank/DDBJ whole genome shotgun (WGS) entry which is preliminary data.</text>
</comment>
<dbReference type="InterPro" id="IPR007401">
    <property type="entry name" value="DUF454"/>
</dbReference>
<evidence type="ECO:0000256" key="1">
    <source>
        <dbReference type="SAM" id="Phobius"/>
    </source>
</evidence>
<dbReference type="RefSeq" id="WP_341874657.1">
    <property type="nucleotide sequence ID" value="NZ_CP045298.1"/>
</dbReference>
<keyword evidence="1" id="KW-1133">Transmembrane helix</keyword>
<gene>
    <name evidence="2" type="ORF">QOZ95_003114</name>
</gene>
<keyword evidence="1" id="KW-0472">Membrane</keyword>
<organism evidence="2 3">
    <name type="scientific">Paenibacillus brasilensis</name>
    <dbReference type="NCBI Taxonomy" id="128574"/>
    <lineage>
        <taxon>Bacteria</taxon>
        <taxon>Bacillati</taxon>
        <taxon>Bacillota</taxon>
        <taxon>Bacilli</taxon>
        <taxon>Bacillales</taxon>
        <taxon>Paenibacillaceae</taxon>
        <taxon>Paenibacillus</taxon>
    </lineage>
</organism>
<dbReference type="PANTHER" id="PTHR35813">
    <property type="entry name" value="INNER MEMBRANE PROTEIN YBAN"/>
    <property type="match status" value="1"/>
</dbReference>
<dbReference type="Proteomes" id="UP001242811">
    <property type="component" value="Unassembled WGS sequence"/>
</dbReference>
<reference evidence="2 3" key="1">
    <citation type="submission" date="2023-07" db="EMBL/GenBank/DDBJ databases">
        <title>Genomic Encyclopedia of Type Strains, Phase IV (KMG-IV): sequencing the most valuable type-strain genomes for metagenomic binning, comparative biology and taxonomic classification.</title>
        <authorList>
            <person name="Goeker M."/>
        </authorList>
    </citation>
    <scope>NUCLEOTIDE SEQUENCE [LARGE SCALE GENOMIC DNA]</scope>
    <source>
        <strain evidence="2 3">DSM 14914</strain>
    </source>
</reference>
<dbReference type="EMBL" id="JAUSWA010000017">
    <property type="protein sequence ID" value="MDQ0494947.1"/>
    <property type="molecule type" value="Genomic_DNA"/>
</dbReference>
<evidence type="ECO:0000313" key="3">
    <source>
        <dbReference type="Proteomes" id="UP001242811"/>
    </source>
</evidence>
<feature type="transmembrane region" description="Helical" evidence="1">
    <location>
        <begin position="42"/>
        <end position="62"/>
    </location>
</feature>
<protein>
    <submittedName>
        <fullName evidence="2">Uncharacterized membrane protein YbaN (DUF454 family)</fullName>
    </submittedName>
</protein>
<dbReference type="Pfam" id="PF04304">
    <property type="entry name" value="DUF454"/>
    <property type="match status" value="1"/>
</dbReference>
<name>A0ABU0KZT4_9BACL</name>
<feature type="transmembrane region" description="Helical" evidence="1">
    <location>
        <begin position="69"/>
        <end position="89"/>
    </location>
</feature>
<keyword evidence="1" id="KW-0812">Transmembrane</keyword>